<dbReference type="EMBL" id="GBXM01082371">
    <property type="protein sequence ID" value="JAH26206.1"/>
    <property type="molecule type" value="Transcribed_RNA"/>
</dbReference>
<dbReference type="AlphaFoldDB" id="A0A0E9RAL5"/>
<evidence type="ECO:0000313" key="1">
    <source>
        <dbReference type="EMBL" id="JAH26206.1"/>
    </source>
</evidence>
<reference evidence="1" key="1">
    <citation type="submission" date="2014-11" db="EMBL/GenBank/DDBJ databases">
        <authorList>
            <person name="Amaro Gonzalez C."/>
        </authorList>
    </citation>
    <scope>NUCLEOTIDE SEQUENCE</scope>
</reference>
<proteinExistence type="predicted"/>
<accession>A0A0E9RAL5</accession>
<sequence>MQTGVHGAAGLYEQPSELDSLDLWLSLQTAFFPIESLPPHPRNDTVPPRGYVSLPTTLRNGQICFCYYLFIYELVDSHFPESS</sequence>
<organism evidence="1">
    <name type="scientific">Anguilla anguilla</name>
    <name type="common">European freshwater eel</name>
    <name type="synonym">Muraena anguilla</name>
    <dbReference type="NCBI Taxonomy" id="7936"/>
    <lineage>
        <taxon>Eukaryota</taxon>
        <taxon>Metazoa</taxon>
        <taxon>Chordata</taxon>
        <taxon>Craniata</taxon>
        <taxon>Vertebrata</taxon>
        <taxon>Euteleostomi</taxon>
        <taxon>Actinopterygii</taxon>
        <taxon>Neopterygii</taxon>
        <taxon>Teleostei</taxon>
        <taxon>Anguilliformes</taxon>
        <taxon>Anguillidae</taxon>
        <taxon>Anguilla</taxon>
    </lineage>
</organism>
<reference evidence="1" key="2">
    <citation type="journal article" date="2015" name="Fish Shellfish Immunol.">
        <title>Early steps in the European eel (Anguilla anguilla)-Vibrio vulnificus interaction in the gills: Role of the RtxA13 toxin.</title>
        <authorList>
            <person name="Callol A."/>
            <person name="Pajuelo D."/>
            <person name="Ebbesson L."/>
            <person name="Teles M."/>
            <person name="MacKenzie S."/>
            <person name="Amaro C."/>
        </authorList>
    </citation>
    <scope>NUCLEOTIDE SEQUENCE</scope>
</reference>
<name>A0A0E9RAL5_ANGAN</name>
<protein>
    <submittedName>
        <fullName evidence="1">Uncharacterized protein</fullName>
    </submittedName>
</protein>